<sequence>MICLLDLSNEILLIILEVLYSKHKNYVLALRKVCKRFALLGERLAFRRIEFTLSPKDFYTLRDLSRSYLRNNVKEIVFAFDDYNAEVSTDLTAFVSWFRLRTIPLRDQLEMFERYCSFKKTSILLQQNNKGFESLAETIRQFTNLQSVKMVQDWSSDWYQKLDGEEFNELALSPTGVRLFEVVVYALASPTLNVKELILGEIFQGSPPLLGIIQSLRPLTTSNYDKAFSCLEKLDVKLSWVESCFTPLNYEGLSSLIQAAPLCELRLVASPFAPTPPDAFLVVLGASPLRVLELEGVRFKDPSSFLRLLHGLRPTLKDVRFHNLGIDHGSWETVLIEMRSAFELKSCTMGMLLWKGNTIELGMCFGEKGIPRNAVDEFVQRQSDLNPFDLIRASDSHLNSSVQF</sequence>
<protein>
    <submittedName>
        <fullName evidence="1">Uncharacterized protein</fullName>
    </submittedName>
</protein>
<dbReference type="Proteomes" id="UP000078397">
    <property type="component" value="Unassembled WGS sequence"/>
</dbReference>
<evidence type="ECO:0000313" key="2">
    <source>
        <dbReference type="Proteomes" id="UP000078397"/>
    </source>
</evidence>
<gene>
    <name evidence="1" type="ORF">VFPPC_10621</name>
</gene>
<dbReference type="OrthoDB" id="4653288at2759"/>
<organism evidence="1 2">
    <name type="scientific">Pochonia chlamydosporia 170</name>
    <dbReference type="NCBI Taxonomy" id="1380566"/>
    <lineage>
        <taxon>Eukaryota</taxon>
        <taxon>Fungi</taxon>
        <taxon>Dikarya</taxon>
        <taxon>Ascomycota</taxon>
        <taxon>Pezizomycotina</taxon>
        <taxon>Sordariomycetes</taxon>
        <taxon>Hypocreomycetidae</taxon>
        <taxon>Hypocreales</taxon>
        <taxon>Clavicipitaceae</taxon>
        <taxon>Pochonia</taxon>
    </lineage>
</organism>
<dbReference type="RefSeq" id="XP_018138103.1">
    <property type="nucleotide sequence ID" value="XM_018288955.1"/>
</dbReference>
<dbReference type="GeneID" id="28852949"/>
<name>A0A179F4T9_METCM</name>
<keyword evidence="2" id="KW-1185">Reference proteome</keyword>
<accession>A0A179F4T9</accession>
<evidence type="ECO:0000313" key="1">
    <source>
        <dbReference type="EMBL" id="OAQ60193.1"/>
    </source>
</evidence>
<dbReference type="EMBL" id="LSBJ02000009">
    <property type="protein sequence ID" value="OAQ60193.1"/>
    <property type="molecule type" value="Genomic_DNA"/>
</dbReference>
<proteinExistence type="predicted"/>
<comment type="caution">
    <text evidence="1">The sequence shown here is derived from an EMBL/GenBank/DDBJ whole genome shotgun (WGS) entry which is preliminary data.</text>
</comment>
<dbReference type="KEGG" id="pchm:VFPPC_10621"/>
<dbReference type="AlphaFoldDB" id="A0A179F4T9"/>
<reference evidence="1 2" key="1">
    <citation type="journal article" date="2016" name="PLoS Pathog.">
        <title>Biosynthesis of antibiotic leucinostatins in bio-control fungus Purpureocillium lilacinum and their inhibition on phytophthora revealed by genome mining.</title>
        <authorList>
            <person name="Wang G."/>
            <person name="Liu Z."/>
            <person name="Lin R."/>
            <person name="Li E."/>
            <person name="Mao Z."/>
            <person name="Ling J."/>
            <person name="Yang Y."/>
            <person name="Yin W.B."/>
            <person name="Xie B."/>
        </authorList>
    </citation>
    <scope>NUCLEOTIDE SEQUENCE [LARGE SCALE GENOMIC DNA]</scope>
    <source>
        <strain evidence="1">170</strain>
    </source>
</reference>